<dbReference type="AlphaFoldDB" id="A0AAW9PYI7"/>
<organism evidence="8 9">
    <name type="scientific">Aquincola agrisoli</name>
    <dbReference type="NCBI Taxonomy" id="3119538"/>
    <lineage>
        <taxon>Bacteria</taxon>
        <taxon>Pseudomonadati</taxon>
        <taxon>Pseudomonadota</taxon>
        <taxon>Betaproteobacteria</taxon>
        <taxon>Burkholderiales</taxon>
        <taxon>Sphaerotilaceae</taxon>
        <taxon>Aquincola</taxon>
    </lineage>
</organism>
<keyword evidence="6" id="KW-0106">Calcium</keyword>
<dbReference type="SUPFAM" id="SSF53474">
    <property type="entry name" value="alpha/beta-Hydrolases"/>
    <property type="match status" value="1"/>
</dbReference>
<proteinExistence type="inferred from homology"/>
<gene>
    <name evidence="8" type="ORF">V4F39_01580</name>
</gene>
<dbReference type="PANTHER" id="PTHR33938:SF15">
    <property type="entry name" value="FERULOYL ESTERASE B-RELATED"/>
    <property type="match status" value="1"/>
</dbReference>
<evidence type="ECO:0000256" key="4">
    <source>
        <dbReference type="ARBA" id="ARBA00022729"/>
    </source>
</evidence>
<keyword evidence="9" id="KW-1185">Reference proteome</keyword>
<dbReference type="PROSITE" id="PS51257">
    <property type="entry name" value="PROKAR_LIPOPROTEIN"/>
    <property type="match status" value="1"/>
</dbReference>
<evidence type="ECO:0000313" key="9">
    <source>
        <dbReference type="Proteomes" id="UP001336250"/>
    </source>
</evidence>
<keyword evidence="5 8" id="KW-0378">Hydrolase</keyword>
<dbReference type="Pfam" id="PF07519">
    <property type="entry name" value="Tannase"/>
    <property type="match status" value="1"/>
</dbReference>
<evidence type="ECO:0000256" key="3">
    <source>
        <dbReference type="ARBA" id="ARBA00022723"/>
    </source>
</evidence>
<evidence type="ECO:0000256" key="5">
    <source>
        <dbReference type="ARBA" id="ARBA00022801"/>
    </source>
</evidence>
<comment type="caution">
    <text evidence="8">The sequence shown here is derived from an EMBL/GenBank/DDBJ whole genome shotgun (WGS) entry which is preliminary data.</text>
</comment>
<evidence type="ECO:0000256" key="7">
    <source>
        <dbReference type="ARBA" id="ARBA00023157"/>
    </source>
</evidence>
<dbReference type="InterPro" id="IPR011118">
    <property type="entry name" value="Tannase/feruloyl_esterase"/>
</dbReference>
<protein>
    <submittedName>
        <fullName evidence="8">Tannase/feruloyl esterase family alpha/beta hydrolase</fullName>
    </submittedName>
</protein>
<dbReference type="InterPro" id="IPR029058">
    <property type="entry name" value="AB_hydrolase_fold"/>
</dbReference>
<dbReference type="GO" id="GO:0046872">
    <property type="term" value="F:metal ion binding"/>
    <property type="evidence" value="ECO:0007669"/>
    <property type="project" value="UniProtKB-KW"/>
</dbReference>
<sequence>MPTPSRHALATACAAAMLAACGGSDGDDAATAQQQCEALARTAVPATSLTAVYQADGAVTIQNYALPAHCLVEGKTNERTGVDGKAYAIGFRLRLPDQWNGRFLFMGGGGNDGSLGTTIGPNVGPIGGMKPALGEGYAIVSTDGGHTGGRGADFGSDPIARIDHAYNAFDKTAVNAKSLIAARYGRGPDHSYFSGCSGGGRQGMMFTQRFPAYFDGVIAHAPAMRVSSGATIAAMFNNLKLTQIAPVENGSPILSKALTDADLKLAAGKILERCDALDGVADGMVNHFQACNVDLAELQCTGAKTATCLSADQVGAMKALFDGPRNTAGTRLYAGQVMDPAIDQPGWRAWTLGSSTSATPNSAYNTLMADALRWEFFTPPDPDFAALDFDFDTDPLRMAATSSVYDTYADDKLTAYQARGGKLMFLHGMADPIFSAHDTVDYYQRLAANHGGIGAARAFSRLYAIPGENHCSGGRATDQFDALTAMVDWVEKGQAPDRLLAAASSTHPLFPNRTRPLCPYPQYAKYNGTGNVEDAASFTCTAP</sequence>
<keyword evidence="3" id="KW-0479">Metal-binding</keyword>
<name>A0AAW9PYI7_9BURK</name>
<comment type="similarity">
    <text evidence="1">Belongs to the tannase family.</text>
</comment>
<dbReference type="Proteomes" id="UP001336250">
    <property type="component" value="Unassembled WGS sequence"/>
</dbReference>
<accession>A0AAW9PYI7</accession>
<dbReference type="GO" id="GO:0052689">
    <property type="term" value="F:carboxylic ester hydrolase activity"/>
    <property type="evidence" value="ECO:0007669"/>
    <property type="project" value="UniProtKB-KW"/>
</dbReference>
<evidence type="ECO:0000313" key="8">
    <source>
        <dbReference type="EMBL" id="MEF7612581.1"/>
    </source>
</evidence>
<keyword evidence="4" id="KW-0732">Signal</keyword>
<keyword evidence="7" id="KW-1015">Disulfide bond</keyword>
<evidence type="ECO:0000256" key="6">
    <source>
        <dbReference type="ARBA" id="ARBA00022837"/>
    </source>
</evidence>
<dbReference type="Gene3D" id="3.40.50.1820">
    <property type="entry name" value="alpha/beta hydrolase"/>
    <property type="match status" value="1"/>
</dbReference>
<evidence type="ECO:0000256" key="1">
    <source>
        <dbReference type="ARBA" id="ARBA00006249"/>
    </source>
</evidence>
<dbReference type="EMBL" id="JAZIBG010000008">
    <property type="protein sequence ID" value="MEF7612581.1"/>
    <property type="molecule type" value="Genomic_DNA"/>
</dbReference>
<reference evidence="8 9" key="1">
    <citation type="submission" date="2024-02" db="EMBL/GenBank/DDBJ databases">
        <title>Genome sequence of Aquincola sp. MAHUQ-54.</title>
        <authorList>
            <person name="Huq M.A."/>
        </authorList>
    </citation>
    <scope>NUCLEOTIDE SEQUENCE [LARGE SCALE GENOMIC DNA]</scope>
    <source>
        <strain evidence="8 9">MAHUQ-54</strain>
    </source>
</reference>
<dbReference type="PANTHER" id="PTHR33938">
    <property type="entry name" value="FERULOYL ESTERASE B-RELATED"/>
    <property type="match status" value="1"/>
</dbReference>
<keyword evidence="2" id="KW-0719">Serine esterase</keyword>
<evidence type="ECO:0000256" key="2">
    <source>
        <dbReference type="ARBA" id="ARBA00022487"/>
    </source>
</evidence>
<dbReference type="RefSeq" id="WP_332287477.1">
    <property type="nucleotide sequence ID" value="NZ_JAZIBG010000008.1"/>
</dbReference>